<reference evidence="3 4" key="1">
    <citation type="submission" date="2015-09" db="EMBL/GenBank/DDBJ databases">
        <authorList>
            <consortium name="Pathogen Informatics"/>
        </authorList>
    </citation>
    <scope>NUCLEOTIDE SEQUENCE [LARGE SCALE GENOMIC DNA]</scope>
    <source>
        <strain evidence="2 3">2789STDY5834866</strain>
        <strain evidence="1 4">2789STDY5834962</strain>
    </source>
</reference>
<dbReference type="Proteomes" id="UP000095727">
    <property type="component" value="Unassembled WGS sequence"/>
</dbReference>
<dbReference type="Proteomes" id="UP000095362">
    <property type="component" value="Unassembled WGS sequence"/>
</dbReference>
<evidence type="ECO:0000313" key="2">
    <source>
        <dbReference type="EMBL" id="CUN61410.1"/>
    </source>
</evidence>
<dbReference type="Gene3D" id="6.10.320.10">
    <property type="match status" value="1"/>
</dbReference>
<evidence type="ECO:0000313" key="4">
    <source>
        <dbReference type="Proteomes" id="UP000095727"/>
    </source>
</evidence>
<accession>A0A173T839</accession>
<organism evidence="1 4">
    <name type="scientific">Coprococcus comes</name>
    <dbReference type="NCBI Taxonomy" id="410072"/>
    <lineage>
        <taxon>Bacteria</taxon>
        <taxon>Bacillati</taxon>
        <taxon>Bacillota</taxon>
        <taxon>Clostridia</taxon>
        <taxon>Lachnospirales</taxon>
        <taxon>Lachnospiraceae</taxon>
        <taxon>Coprococcus</taxon>
    </lineage>
</organism>
<sequence>MVFEDCGNCIAMEQSGYIIYIVSKRTVWEAKIMKKITSAYANKMLRSLEEDKAFWVNKEAASSTYVAAVNEEPVIPEYDYMTIANTIDEIDRKIVTIKHTLNLTNATAKVQVGNQEMSIDSILIRMAQLNKRKAVLDDMRKRLPKMRVYSNSFSSSGSVPEYKYINYDLEVIRQEYDRISNTIMEMQIALDRYNQTVLFDVDI</sequence>
<evidence type="ECO:0000313" key="1">
    <source>
        <dbReference type="EMBL" id="CUM98249.1"/>
    </source>
</evidence>
<protein>
    <submittedName>
        <fullName evidence="1">Uncharacterized protein</fullName>
    </submittedName>
</protein>
<dbReference type="AlphaFoldDB" id="A0A173T839"/>
<dbReference type="EMBL" id="CYZK01000002">
    <property type="protein sequence ID" value="CUN61410.1"/>
    <property type="molecule type" value="Genomic_DNA"/>
</dbReference>
<gene>
    <name evidence="2" type="ORF">ERS852481_00513</name>
    <name evidence="1" type="ORF">ERS852574_01948</name>
</gene>
<proteinExistence type="predicted"/>
<dbReference type="EMBL" id="CYXR01000013">
    <property type="protein sequence ID" value="CUM98249.1"/>
    <property type="molecule type" value="Genomic_DNA"/>
</dbReference>
<name>A0A173T839_9FIRM</name>
<dbReference type="PaxDb" id="410072-ERS852525_02856"/>
<evidence type="ECO:0000313" key="3">
    <source>
        <dbReference type="Proteomes" id="UP000095362"/>
    </source>
</evidence>